<gene>
    <name evidence="1" type="ORF">HGO97_007520</name>
</gene>
<sequence length="99" mass="11971">MKYQKIKVEFMVGERELEALEELKVQWQQYKGEDGSFPFKDYTVENMFQTIMEIGSKYTISEKIKQEQWRQHLISDEEFFNKEEFRTKSEREAGTSQKA</sequence>
<reference evidence="1 2" key="1">
    <citation type="submission" date="2021-06" db="EMBL/GenBank/DDBJ databases">
        <title>Faecalicatena sp. nov. isolated from porcine feces.</title>
        <authorList>
            <person name="Oh B.S."/>
            <person name="Lee J.H."/>
        </authorList>
    </citation>
    <scope>NUCLEOTIDE SEQUENCE [LARGE SCALE GENOMIC DNA]</scope>
    <source>
        <strain evidence="1 2">AGMB00832</strain>
    </source>
</reference>
<dbReference type="RefSeq" id="WP_216240699.1">
    <property type="nucleotide sequence ID" value="NZ_JABACJ020000005.1"/>
</dbReference>
<proteinExistence type="predicted"/>
<name>A0ABS6D241_9FIRM</name>
<dbReference type="EMBL" id="JABACJ020000005">
    <property type="protein sequence ID" value="MBU3875659.1"/>
    <property type="molecule type" value="Genomic_DNA"/>
</dbReference>
<accession>A0ABS6D241</accession>
<organism evidence="1 2">
    <name type="scientific">Faecalicatena faecalis</name>
    <dbReference type="NCBI Taxonomy" id="2726362"/>
    <lineage>
        <taxon>Bacteria</taxon>
        <taxon>Bacillati</taxon>
        <taxon>Bacillota</taxon>
        <taxon>Clostridia</taxon>
        <taxon>Lachnospirales</taxon>
        <taxon>Lachnospiraceae</taxon>
        <taxon>Faecalicatena</taxon>
    </lineage>
</organism>
<comment type="caution">
    <text evidence="1">The sequence shown here is derived from an EMBL/GenBank/DDBJ whole genome shotgun (WGS) entry which is preliminary data.</text>
</comment>
<evidence type="ECO:0000313" key="2">
    <source>
        <dbReference type="Proteomes" id="UP000723714"/>
    </source>
</evidence>
<keyword evidence="2" id="KW-1185">Reference proteome</keyword>
<protein>
    <submittedName>
        <fullName evidence="1">Uncharacterized protein</fullName>
    </submittedName>
</protein>
<dbReference type="Proteomes" id="UP000723714">
    <property type="component" value="Unassembled WGS sequence"/>
</dbReference>
<evidence type="ECO:0000313" key="1">
    <source>
        <dbReference type="EMBL" id="MBU3875659.1"/>
    </source>
</evidence>